<dbReference type="Pfam" id="PF00296">
    <property type="entry name" value="Bac_luciferase"/>
    <property type="match status" value="1"/>
</dbReference>
<dbReference type="InterPro" id="IPR036661">
    <property type="entry name" value="Luciferase-like_sf"/>
</dbReference>
<protein>
    <submittedName>
        <fullName evidence="4">LLM class flavin-dependent oxidoreductase</fullName>
    </submittedName>
</protein>
<dbReference type="EMBL" id="SMFL01000002">
    <property type="protein sequence ID" value="TDE17089.1"/>
    <property type="molecule type" value="Genomic_DNA"/>
</dbReference>
<organism evidence="4 5">
    <name type="scientific">Dyadobacter psychrotolerans</name>
    <dbReference type="NCBI Taxonomy" id="2541721"/>
    <lineage>
        <taxon>Bacteria</taxon>
        <taxon>Pseudomonadati</taxon>
        <taxon>Bacteroidota</taxon>
        <taxon>Cytophagia</taxon>
        <taxon>Cytophagales</taxon>
        <taxon>Spirosomataceae</taxon>
        <taxon>Dyadobacter</taxon>
    </lineage>
</organism>
<dbReference type="PANTHER" id="PTHR30137:SF8">
    <property type="entry name" value="BLR5498 PROTEIN"/>
    <property type="match status" value="1"/>
</dbReference>
<sequence>MEIGIDSFASAMLNNVSGTPLSSVDAMSELLDRIEFADQSGLDVFGIGEHHKKEFLDSAPAIILAAAASRTKKIKLASAVTVLSAADPVRVFQEFATLDLISKGRAEMVVGRGSSVDAFPLFGFNLQDYDQLFVEKLQLLLSIRENESITWSGKFRAALKNQPVYPRPLQKKLPVWLGVGGTPESFVRAGALGLPLMVAVIGGETHRFKPLVDLYRQAGAKAGFSPEQLKVGLHSFGYVADTTQQAIDDYYPGHAEIMTRVGRERGWAPVTRAGFDAQMGYTGAYVIGDPVQVAEKILRHSEALGGISRFTFQMDNAGLSHEQLLKCIELIGKKVIPLVNARISN</sequence>
<keyword evidence="1" id="KW-0560">Oxidoreductase</keyword>
<evidence type="ECO:0000256" key="2">
    <source>
        <dbReference type="ARBA" id="ARBA00023033"/>
    </source>
</evidence>
<dbReference type="Gene3D" id="3.20.20.30">
    <property type="entry name" value="Luciferase-like domain"/>
    <property type="match status" value="1"/>
</dbReference>
<dbReference type="InterPro" id="IPR011251">
    <property type="entry name" value="Luciferase-like_dom"/>
</dbReference>
<dbReference type="CDD" id="cd00347">
    <property type="entry name" value="Flavin_utilizing_monoxygenases"/>
    <property type="match status" value="1"/>
</dbReference>
<dbReference type="RefSeq" id="WP_131956853.1">
    <property type="nucleotide sequence ID" value="NZ_SMFL01000002.1"/>
</dbReference>
<keyword evidence="2" id="KW-0503">Monooxygenase</keyword>
<comment type="caution">
    <text evidence="4">The sequence shown here is derived from an EMBL/GenBank/DDBJ whole genome shotgun (WGS) entry which is preliminary data.</text>
</comment>
<dbReference type="AlphaFoldDB" id="A0A4R5DRY3"/>
<dbReference type="InterPro" id="IPR050766">
    <property type="entry name" value="Bact_Lucif_Oxidored"/>
</dbReference>
<dbReference type="GO" id="GO:0005829">
    <property type="term" value="C:cytosol"/>
    <property type="evidence" value="ECO:0007669"/>
    <property type="project" value="TreeGrafter"/>
</dbReference>
<evidence type="ECO:0000313" key="4">
    <source>
        <dbReference type="EMBL" id="TDE17089.1"/>
    </source>
</evidence>
<evidence type="ECO:0000259" key="3">
    <source>
        <dbReference type="Pfam" id="PF00296"/>
    </source>
</evidence>
<name>A0A4R5DRY3_9BACT</name>
<dbReference type="SUPFAM" id="SSF51679">
    <property type="entry name" value="Bacterial luciferase-like"/>
    <property type="match status" value="1"/>
</dbReference>
<dbReference type="OrthoDB" id="9776438at2"/>
<reference evidence="4 5" key="1">
    <citation type="submission" date="2019-03" db="EMBL/GenBank/DDBJ databases">
        <title>Dyadobacter AR-3-6 sp. nov., isolated from arctic soil.</title>
        <authorList>
            <person name="Chaudhary D.K."/>
        </authorList>
    </citation>
    <scope>NUCLEOTIDE SEQUENCE [LARGE SCALE GENOMIC DNA]</scope>
    <source>
        <strain evidence="4 5">AR-3-6</strain>
    </source>
</reference>
<dbReference type="Proteomes" id="UP000294850">
    <property type="component" value="Unassembled WGS sequence"/>
</dbReference>
<evidence type="ECO:0000313" key="5">
    <source>
        <dbReference type="Proteomes" id="UP000294850"/>
    </source>
</evidence>
<accession>A0A4R5DRY3</accession>
<dbReference type="InterPro" id="IPR022290">
    <property type="entry name" value="LLM_Atu2307-like"/>
</dbReference>
<dbReference type="GO" id="GO:0004497">
    <property type="term" value="F:monooxygenase activity"/>
    <property type="evidence" value="ECO:0007669"/>
    <property type="project" value="UniProtKB-KW"/>
</dbReference>
<proteinExistence type="predicted"/>
<dbReference type="PANTHER" id="PTHR30137">
    <property type="entry name" value="LUCIFERASE-LIKE MONOOXYGENASE"/>
    <property type="match status" value="1"/>
</dbReference>
<gene>
    <name evidence="4" type="ORF">E0F88_04090</name>
</gene>
<feature type="domain" description="Luciferase-like" evidence="3">
    <location>
        <begin position="11"/>
        <end position="302"/>
    </location>
</feature>
<keyword evidence="5" id="KW-1185">Reference proteome</keyword>
<dbReference type="GO" id="GO:0016705">
    <property type="term" value="F:oxidoreductase activity, acting on paired donors, with incorporation or reduction of molecular oxygen"/>
    <property type="evidence" value="ECO:0007669"/>
    <property type="project" value="InterPro"/>
</dbReference>
<evidence type="ECO:0000256" key="1">
    <source>
        <dbReference type="ARBA" id="ARBA00023002"/>
    </source>
</evidence>
<dbReference type="NCBIfam" id="TIGR03858">
    <property type="entry name" value="LLM_2I7G"/>
    <property type="match status" value="1"/>
</dbReference>